<feature type="region of interest" description="Disordered" evidence="1">
    <location>
        <begin position="110"/>
        <end position="130"/>
    </location>
</feature>
<sequence length="252" mass="28056">MFKRTYPIRLRKDVSPEEVAGLETVLAGAATHIPGFLESRLAVEQSASPGSPDLVWENVFEDEDAFWLYGGHPYHMNLINDCLSFESPNTVLGQRSQPTTWSDEENVTAEQLSEARRRSEPGTSTDLSPGYRALERAGLEVPVVHLLEQIDVAPGKTGDYLDAVRTIFVPGAASHGMTLLASWKSPPQTGEEELYFLWSVNGWGEAFRNFVEMISDTDLMPRWLDAVRPLRTGGRRRYLVPSGLSGEWSTSD</sequence>
<dbReference type="Gene3D" id="3.30.70.100">
    <property type="match status" value="1"/>
</dbReference>
<protein>
    <recommendedName>
        <fullName evidence="2">Stress-response A/B barrel domain-containing protein</fullName>
    </recommendedName>
</protein>
<evidence type="ECO:0000259" key="2">
    <source>
        <dbReference type="PROSITE" id="PS51502"/>
    </source>
</evidence>
<dbReference type="InterPro" id="IPR013097">
    <property type="entry name" value="Dabb"/>
</dbReference>
<reference evidence="3 4" key="1">
    <citation type="journal article" date="2019" name="Int. J. Syst. Evol. Microbiol.">
        <title>The Global Catalogue of Microorganisms (GCM) 10K type strain sequencing project: providing services to taxonomists for standard genome sequencing and annotation.</title>
        <authorList>
            <consortium name="The Broad Institute Genomics Platform"/>
            <consortium name="The Broad Institute Genome Sequencing Center for Infectious Disease"/>
            <person name="Wu L."/>
            <person name="Ma J."/>
        </authorList>
    </citation>
    <scope>NUCLEOTIDE SEQUENCE [LARGE SCALE GENOMIC DNA]</scope>
    <source>
        <strain evidence="3 4">JCM 16009</strain>
    </source>
</reference>
<name>A0ABN2NDK1_9PSEU</name>
<dbReference type="SUPFAM" id="SSF54909">
    <property type="entry name" value="Dimeric alpha+beta barrel"/>
    <property type="match status" value="1"/>
</dbReference>
<feature type="domain" description="Stress-response A/B barrel" evidence="2">
    <location>
        <begin position="1"/>
        <end position="94"/>
    </location>
</feature>
<dbReference type="InterPro" id="IPR011008">
    <property type="entry name" value="Dimeric_a/b-barrel"/>
</dbReference>
<keyword evidence="4" id="KW-1185">Reference proteome</keyword>
<comment type="caution">
    <text evidence="3">The sequence shown here is derived from an EMBL/GenBank/DDBJ whole genome shotgun (WGS) entry which is preliminary data.</text>
</comment>
<gene>
    <name evidence="3" type="ORF">GCM10009836_48960</name>
</gene>
<dbReference type="PROSITE" id="PS51502">
    <property type="entry name" value="S_R_A_B_BARREL"/>
    <property type="match status" value="1"/>
</dbReference>
<dbReference type="Proteomes" id="UP001500449">
    <property type="component" value="Unassembled WGS sequence"/>
</dbReference>
<proteinExistence type="predicted"/>
<evidence type="ECO:0000313" key="3">
    <source>
        <dbReference type="EMBL" id="GAA1862829.1"/>
    </source>
</evidence>
<dbReference type="EMBL" id="BAAAQK010000018">
    <property type="protein sequence ID" value="GAA1862829.1"/>
    <property type="molecule type" value="Genomic_DNA"/>
</dbReference>
<dbReference type="RefSeq" id="WP_344421455.1">
    <property type="nucleotide sequence ID" value="NZ_BAAAQK010000018.1"/>
</dbReference>
<evidence type="ECO:0000256" key="1">
    <source>
        <dbReference type="SAM" id="MobiDB-lite"/>
    </source>
</evidence>
<organism evidence="3 4">
    <name type="scientific">Pseudonocardia ailaonensis</name>
    <dbReference type="NCBI Taxonomy" id="367279"/>
    <lineage>
        <taxon>Bacteria</taxon>
        <taxon>Bacillati</taxon>
        <taxon>Actinomycetota</taxon>
        <taxon>Actinomycetes</taxon>
        <taxon>Pseudonocardiales</taxon>
        <taxon>Pseudonocardiaceae</taxon>
        <taxon>Pseudonocardia</taxon>
    </lineage>
</organism>
<accession>A0ABN2NDK1</accession>
<evidence type="ECO:0000313" key="4">
    <source>
        <dbReference type="Proteomes" id="UP001500449"/>
    </source>
</evidence>